<gene>
    <name evidence="3" type="ORF">OOU_Y34scaffold00533g27</name>
</gene>
<dbReference type="EMBL" id="JH793669">
    <property type="protein sequence ID" value="ELQ38643.1"/>
    <property type="molecule type" value="Genomic_DNA"/>
</dbReference>
<organism evidence="3">
    <name type="scientific">Pyricularia oryzae (strain Y34)</name>
    <name type="common">Rice blast fungus</name>
    <name type="synonym">Magnaporthe oryzae</name>
    <dbReference type="NCBI Taxonomy" id="1143189"/>
    <lineage>
        <taxon>Eukaryota</taxon>
        <taxon>Fungi</taxon>
        <taxon>Dikarya</taxon>
        <taxon>Ascomycota</taxon>
        <taxon>Pezizomycotina</taxon>
        <taxon>Sordariomycetes</taxon>
        <taxon>Sordariomycetidae</taxon>
        <taxon>Magnaporthales</taxon>
        <taxon>Pyriculariaceae</taxon>
        <taxon>Pyricularia</taxon>
    </lineage>
</organism>
<feature type="signal peptide" evidence="2">
    <location>
        <begin position="1"/>
        <end position="30"/>
    </location>
</feature>
<dbReference type="AlphaFoldDB" id="A0AA97NYH6"/>
<reference evidence="3" key="1">
    <citation type="journal article" date="2012" name="PLoS Genet.">
        <title>Comparative analysis of the genomes of two field isolates of the rice blast fungus Magnaporthe oryzae.</title>
        <authorList>
            <person name="Xue M."/>
            <person name="Yang J."/>
            <person name="Li Z."/>
            <person name="Hu S."/>
            <person name="Yao N."/>
            <person name="Dean R.A."/>
            <person name="Zhao W."/>
            <person name="Shen M."/>
            <person name="Zhang H."/>
            <person name="Li C."/>
            <person name="Liu L."/>
            <person name="Cao L."/>
            <person name="Xu X."/>
            <person name="Xing Y."/>
            <person name="Hsiang T."/>
            <person name="Zhang Z."/>
            <person name="Xu J.R."/>
            <person name="Peng Y.L."/>
        </authorList>
    </citation>
    <scope>NUCLEOTIDE SEQUENCE</scope>
    <source>
        <strain evidence="3">Y34</strain>
    </source>
</reference>
<dbReference type="Proteomes" id="UP000011086">
    <property type="component" value="Unassembled WGS sequence"/>
</dbReference>
<evidence type="ECO:0000313" key="3">
    <source>
        <dbReference type="EMBL" id="ELQ38643.1"/>
    </source>
</evidence>
<name>A0AA97NYH6_PYRO3</name>
<keyword evidence="2" id="KW-0732">Signal</keyword>
<protein>
    <submittedName>
        <fullName evidence="3">Uncharacterized protein</fullName>
    </submittedName>
</protein>
<evidence type="ECO:0000256" key="2">
    <source>
        <dbReference type="SAM" id="SignalP"/>
    </source>
</evidence>
<feature type="region of interest" description="Disordered" evidence="1">
    <location>
        <begin position="133"/>
        <end position="156"/>
    </location>
</feature>
<proteinExistence type="predicted"/>
<feature type="chain" id="PRO_5041699842" evidence="2">
    <location>
        <begin position="31"/>
        <end position="156"/>
    </location>
</feature>
<accession>A0AA97NYH6</accession>
<evidence type="ECO:0000256" key="1">
    <source>
        <dbReference type="SAM" id="MobiDB-lite"/>
    </source>
</evidence>
<sequence length="156" mass="16562">MEASTDHMYPERLGQFSTLLFSLLISLAAAAPQIVLGGRDEQPGGTIQFQIDEYTATSNTIINIPGKKTFDDPARQPNVIGCGVVAIRGIDDPDSIRCKAFDTNGDEVGQFGAGNPQMMADGKKVTIHEIECTMNDGSASDKKDGSRSSKGGNGRP</sequence>